<comment type="caution">
    <text evidence="8">The sequence shown here is derived from an EMBL/GenBank/DDBJ whole genome shotgun (WGS) entry which is preliminary data.</text>
</comment>
<dbReference type="OrthoDB" id="3231at2759"/>
<dbReference type="OMA" id="LKMANSH"/>
<evidence type="ECO:0000256" key="2">
    <source>
        <dbReference type="ARBA" id="ARBA00022485"/>
    </source>
</evidence>
<dbReference type="UniPathway" id="UPA00538">
    <property type="reaction ID" value="UER00593"/>
</dbReference>
<dbReference type="AlphaFoldDB" id="A0A813GE73"/>
<dbReference type="SFLD" id="SFLDS00029">
    <property type="entry name" value="Radical_SAM"/>
    <property type="match status" value="1"/>
</dbReference>
<evidence type="ECO:0000256" key="1">
    <source>
        <dbReference type="ARBA" id="ARBA00001966"/>
    </source>
</evidence>
<dbReference type="GO" id="GO:0046872">
    <property type="term" value="F:metal ion binding"/>
    <property type="evidence" value="ECO:0007669"/>
    <property type="project" value="UniProtKB-KW"/>
</dbReference>
<dbReference type="PANTHER" id="PTHR10949">
    <property type="entry name" value="LIPOYL SYNTHASE"/>
    <property type="match status" value="1"/>
</dbReference>
<feature type="non-terminal residue" evidence="8">
    <location>
        <position position="1"/>
    </location>
</feature>
<gene>
    <name evidence="8" type="ORF">PGLA1383_LOCUS39903</name>
</gene>
<dbReference type="Gene3D" id="3.20.20.70">
    <property type="entry name" value="Aldolase class I"/>
    <property type="match status" value="1"/>
</dbReference>
<evidence type="ECO:0000256" key="4">
    <source>
        <dbReference type="ARBA" id="ARBA00022723"/>
    </source>
</evidence>
<name>A0A813GE73_POLGL</name>
<keyword evidence="6" id="KW-0411">Iron-sulfur</keyword>
<dbReference type="Pfam" id="PF04055">
    <property type="entry name" value="Radical_SAM"/>
    <property type="match status" value="1"/>
</dbReference>
<evidence type="ECO:0000256" key="5">
    <source>
        <dbReference type="ARBA" id="ARBA00023004"/>
    </source>
</evidence>
<dbReference type="EMBL" id="CAJNNV010027980">
    <property type="protein sequence ID" value="CAE8622460.1"/>
    <property type="molecule type" value="Genomic_DNA"/>
</dbReference>
<dbReference type="InterPro" id="IPR013785">
    <property type="entry name" value="Aldolase_TIM"/>
</dbReference>
<keyword evidence="4" id="KW-0479">Metal-binding</keyword>
<evidence type="ECO:0000256" key="3">
    <source>
        <dbReference type="ARBA" id="ARBA00022691"/>
    </source>
</evidence>
<organism evidence="8 9">
    <name type="scientific">Polarella glacialis</name>
    <name type="common">Dinoflagellate</name>
    <dbReference type="NCBI Taxonomy" id="89957"/>
    <lineage>
        <taxon>Eukaryota</taxon>
        <taxon>Sar</taxon>
        <taxon>Alveolata</taxon>
        <taxon>Dinophyceae</taxon>
        <taxon>Suessiales</taxon>
        <taxon>Suessiaceae</taxon>
        <taxon>Polarella</taxon>
    </lineage>
</organism>
<dbReference type="HAMAP" id="MF_00206">
    <property type="entry name" value="Lipoyl_synth"/>
    <property type="match status" value="1"/>
</dbReference>
<accession>A0A813GE73</accession>
<dbReference type="Proteomes" id="UP000654075">
    <property type="component" value="Unassembled WGS sequence"/>
</dbReference>
<dbReference type="GO" id="GO:0016992">
    <property type="term" value="F:lipoate synthase activity"/>
    <property type="evidence" value="ECO:0007669"/>
    <property type="project" value="InterPro"/>
</dbReference>
<sequence length="282" mass="31005">MWLLKARQVPHWRIARFSQSTRLISDAMSSEAPADKPKLLPKDGLTLSDFLPGGEGPSATRAPVVRKPPWLKMANSHLTPEGGERYKQVRDTIKNSGLSTVCQEARCPNIGECWAGGTATVMIMGDTCTRGCRFCSVATSRNPPPPDANEPEKVAEAVAKWGVDYIVLTMVDRDDLPDQGAAHVARTVRQLKIRQPDIRVETLIGDFQGKLDLVSQVVHSGMDVFAHNVETVERLQSTVRDRRAGYAQSMSVLRHALQAREGVVTKSSLMLGLGETDEEVHQ</sequence>
<evidence type="ECO:0000259" key="7">
    <source>
        <dbReference type="PROSITE" id="PS51918"/>
    </source>
</evidence>
<dbReference type="PANTHER" id="PTHR10949:SF0">
    <property type="entry name" value="LIPOYL SYNTHASE, MITOCHONDRIAL"/>
    <property type="match status" value="1"/>
</dbReference>
<dbReference type="NCBIfam" id="NF009544">
    <property type="entry name" value="PRK12928.1"/>
    <property type="match status" value="1"/>
</dbReference>
<dbReference type="InterPro" id="IPR058240">
    <property type="entry name" value="rSAM_sf"/>
</dbReference>
<proteinExistence type="inferred from homology"/>
<evidence type="ECO:0000313" key="8">
    <source>
        <dbReference type="EMBL" id="CAE8622460.1"/>
    </source>
</evidence>
<keyword evidence="3" id="KW-0949">S-adenosyl-L-methionine</keyword>
<dbReference type="CDD" id="cd01335">
    <property type="entry name" value="Radical_SAM"/>
    <property type="match status" value="1"/>
</dbReference>
<reference evidence="8" key="1">
    <citation type="submission" date="2021-02" db="EMBL/GenBank/DDBJ databases">
        <authorList>
            <person name="Dougan E. K."/>
            <person name="Rhodes N."/>
            <person name="Thang M."/>
            <person name="Chan C."/>
        </authorList>
    </citation>
    <scope>NUCLEOTIDE SEQUENCE</scope>
</reference>
<dbReference type="PROSITE" id="PS51918">
    <property type="entry name" value="RADICAL_SAM"/>
    <property type="match status" value="1"/>
</dbReference>
<evidence type="ECO:0000256" key="6">
    <source>
        <dbReference type="ARBA" id="ARBA00023014"/>
    </source>
</evidence>
<keyword evidence="2" id="KW-0004">4Fe-4S</keyword>
<dbReference type="GO" id="GO:0005739">
    <property type="term" value="C:mitochondrion"/>
    <property type="evidence" value="ECO:0007669"/>
    <property type="project" value="TreeGrafter"/>
</dbReference>
<keyword evidence="5" id="KW-0408">Iron</keyword>
<feature type="domain" description="Radical SAM core" evidence="7">
    <location>
        <begin position="114"/>
        <end position="282"/>
    </location>
</feature>
<evidence type="ECO:0000313" key="9">
    <source>
        <dbReference type="Proteomes" id="UP000654075"/>
    </source>
</evidence>
<dbReference type="GO" id="GO:0051539">
    <property type="term" value="F:4 iron, 4 sulfur cluster binding"/>
    <property type="evidence" value="ECO:0007669"/>
    <property type="project" value="UniProtKB-KW"/>
</dbReference>
<keyword evidence="9" id="KW-1185">Reference proteome</keyword>
<dbReference type="NCBIfam" id="NF004019">
    <property type="entry name" value="PRK05481.1"/>
    <property type="match status" value="1"/>
</dbReference>
<protein>
    <recommendedName>
        <fullName evidence="7">Radical SAM core domain-containing protein</fullName>
    </recommendedName>
</protein>
<dbReference type="InterPro" id="IPR007197">
    <property type="entry name" value="rSAM"/>
</dbReference>
<comment type="cofactor">
    <cofactor evidence="1">
        <name>[4Fe-4S] cluster</name>
        <dbReference type="ChEBI" id="CHEBI:49883"/>
    </cofactor>
</comment>
<dbReference type="InterPro" id="IPR003698">
    <property type="entry name" value="Lipoyl_synth"/>
</dbReference>
<dbReference type="SUPFAM" id="SSF102114">
    <property type="entry name" value="Radical SAM enzymes"/>
    <property type="match status" value="1"/>
</dbReference>